<feature type="region of interest" description="Disordered" evidence="1">
    <location>
        <begin position="1012"/>
        <end position="1052"/>
    </location>
</feature>
<gene>
    <name evidence="4" type="ORF">Egran_06937</name>
</gene>
<evidence type="ECO:0008006" key="6">
    <source>
        <dbReference type="Google" id="ProtNLM"/>
    </source>
</evidence>
<dbReference type="FunFam" id="3.30.830.10:FF:000036">
    <property type="entry name" value="Putative zinc metalloprotease"/>
    <property type="match status" value="1"/>
</dbReference>
<feature type="domain" description="Peptidase M16 N-terminal" evidence="2">
    <location>
        <begin position="58"/>
        <end position="147"/>
    </location>
</feature>
<keyword evidence="5" id="KW-1185">Reference proteome</keyword>
<organism evidence="4 5">
    <name type="scientific">Elaphomyces granulatus</name>
    <dbReference type="NCBI Taxonomy" id="519963"/>
    <lineage>
        <taxon>Eukaryota</taxon>
        <taxon>Fungi</taxon>
        <taxon>Dikarya</taxon>
        <taxon>Ascomycota</taxon>
        <taxon>Pezizomycotina</taxon>
        <taxon>Eurotiomycetes</taxon>
        <taxon>Eurotiomycetidae</taxon>
        <taxon>Eurotiales</taxon>
        <taxon>Elaphomycetaceae</taxon>
        <taxon>Elaphomyces</taxon>
    </lineage>
</organism>
<reference evidence="4 5" key="1">
    <citation type="journal article" date="2015" name="Environ. Microbiol.">
        <title>Metagenome sequence of Elaphomyces granulatus from sporocarp tissue reveals Ascomycota ectomycorrhizal fingerprints of genome expansion and a Proteobacteria-rich microbiome.</title>
        <authorList>
            <person name="Quandt C.A."/>
            <person name="Kohler A."/>
            <person name="Hesse C.N."/>
            <person name="Sharpton T.J."/>
            <person name="Martin F."/>
            <person name="Spatafora J.W."/>
        </authorList>
    </citation>
    <scope>NUCLEOTIDE SEQUENCE [LARGE SCALE GENOMIC DNA]</scope>
    <source>
        <strain evidence="4 5">OSC145934</strain>
    </source>
</reference>
<feature type="compositionally biased region" description="Acidic residues" evidence="1">
    <location>
        <begin position="1016"/>
        <end position="1043"/>
    </location>
</feature>
<comment type="caution">
    <text evidence="4">The sequence shown here is derived from an EMBL/GenBank/DDBJ whole genome shotgun (WGS) entry which is preliminary data.</text>
</comment>
<evidence type="ECO:0000313" key="5">
    <source>
        <dbReference type="Proteomes" id="UP000243515"/>
    </source>
</evidence>
<dbReference type="EMBL" id="NPHW01007229">
    <property type="protein sequence ID" value="OXV05295.1"/>
    <property type="molecule type" value="Genomic_DNA"/>
</dbReference>
<dbReference type="InterPro" id="IPR011765">
    <property type="entry name" value="Pept_M16_N"/>
</dbReference>
<dbReference type="FunFam" id="3.30.830.10:FF:000042">
    <property type="entry name" value="Zinc metalloprotease, putative"/>
    <property type="match status" value="1"/>
</dbReference>
<accession>A0A232LMC7</accession>
<dbReference type="PANTHER" id="PTHR43016:SF16">
    <property type="entry name" value="METALLOPROTEASE, PUTATIVE (AFU_ORTHOLOGUE AFUA_4G07610)-RELATED"/>
    <property type="match status" value="1"/>
</dbReference>
<feature type="domain" description="Peptidase M16 C-terminal" evidence="3">
    <location>
        <begin position="198"/>
        <end position="384"/>
    </location>
</feature>
<proteinExistence type="predicted"/>
<dbReference type="AlphaFoldDB" id="A0A232LMC7"/>
<dbReference type="Pfam" id="PF05193">
    <property type="entry name" value="Peptidase_M16_C"/>
    <property type="match status" value="1"/>
</dbReference>
<dbReference type="Pfam" id="PF00675">
    <property type="entry name" value="Peptidase_M16"/>
    <property type="match status" value="1"/>
</dbReference>
<dbReference type="FunFam" id="3.30.830.10:FF:000015">
    <property type="entry name" value="Putative zinc metalloprotease"/>
    <property type="match status" value="1"/>
</dbReference>
<evidence type="ECO:0000259" key="3">
    <source>
        <dbReference type="Pfam" id="PF05193"/>
    </source>
</evidence>
<protein>
    <recommendedName>
        <fullName evidence="6">Zinc metalloprotease</fullName>
    </recommendedName>
</protein>
<evidence type="ECO:0000259" key="2">
    <source>
        <dbReference type="Pfam" id="PF00675"/>
    </source>
</evidence>
<dbReference type="InterPro" id="IPR011249">
    <property type="entry name" value="Metalloenz_LuxS/M16"/>
</dbReference>
<dbReference type="PANTHER" id="PTHR43016">
    <property type="entry name" value="PRESEQUENCE PROTEASE"/>
    <property type="match status" value="1"/>
</dbReference>
<name>A0A232LMC7_9EURO</name>
<dbReference type="GO" id="GO:0046872">
    <property type="term" value="F:metal ion binding"/>
    <property type="evidence" value="ECO:0007669"/>
    <property type="project" value="InterPro"/>
</dbReference>
<dbReference type="OrthoDB" id="4953at2759"/>
<dbReference type="SUPFAM" id="SSF63411">
    <property type="entry name" value="LuxS/MPP-like metallohydrolase"/>
    <property type="match status" value="4"/>
</dbReference>
<dbReference type="FunFam" id="3.30.830.10:FF:000031">
    <property type="entry name" value="Putative zinc metalloprotease"/>
    <property type="match status" value="1"/>
</dbReference>
<evidence type="ECO:0000313" key="4">
    <source>
        <dbReference type="EMBL" id="OXV05295.1"/>
    </source>
</evidence>
<dbReference type="InterPro" id="IPR007863">
    <property type="entry name" value="Peptidase_M16_C"/>
</dbReference>
<dbReference type="Gene3D" id="3.30.830.10">
    <property type="entry name" value="Metalloenzyme, LuxS/M16 peptidase-like"/>
    <property type="match status" value="4"/>
</dbReference>
<sequence>MSSVGSRSNFRLLQNFKPDYSPSQFTQYESERTGMRVVVIDQKGPKVAGYFVLATEIHDDSGAPHTLEHLCFMGSRNYRYKGFLDKLATRAYSLTNAWTATDHTAYTLDTAGWEGFAQILPVYLEHIIAPTLTDAACYTEVHHIDGEGNDAGVVYSEMQGVQNTQSSLIDLQARRLLYPEGVAFRHETGGMMEQLRVLTAERIREFHREMYQPKNLCLVITGEVDHPNLLEILDRFESTILDVIPSPDAPFKRPWVESRQAPALQESSMETVLFPEDDETLGEIEIRFLGPNGIAPLQNGAVNISLLYLAGSSATILENVLVEREQLASAVYFSTEERPSIEIHFTLTSVATEKLAQVEKRFFEVLNEAAEKPLDMKYLHECIRRQQRSWKFTTEGSAVPFVDYVISDFLFGRRDGSTLLEVASLKEYDELATWSESQWRVFIKKWLSDAPHVSILGVPSLSLFQKLKADEEARVAAQRKHFGEDGLIKLAEKLRQAKTENDKKIPNGMLSSFEIPGVESIHFVETTTARSGAALEAGRLDNRIQKLVDADGSHAPLFIHFEHIPSNFVRLSLLISVQSVPVILRPLLAVYAEAFFNLPVERDDKTVSFEQVVVELERDTVGYSMSGARGHGNAEMLLVSFQVEVEKYSAAISWLEELTWRSIFDVERLMAITARLFADVPDSKRSGEDMLAAVYVMVHFAPESIVRARSTLVKARYLKRIKRLLETKPQWVIARMEDLRKALFRFENFRILVIADLEKLSKPVSSWNTFLSMLKNTPLQPTPNRRALLSEVGENIGHVSYVVPMPTIDSSFAYSTARGLDSYDHPQLPALLVAVAFMNTVEGPLWVAVRGTGLAYGATFSHNIDVGHVHFDVYRSPNAHKAFEASKQIVKDYVTGAVRFSQLEGAISSIVVAFANDQATIPGAAQGSFIRQVMRNLPSDYMEKMLKKVREITVDEIKGALRDIIMPLFEPATSNLVVTCATALEESIREGLELSGYKPQIRALKHFEDDYGLKLEEDENEEDEEDEDEDEDEEAEDEEDEGEELKTVTGIM</sequence>
<dbReference type="Proteomes" id="UP000243515">
    <property type="component" value="Unassembled WGS sequence"/>
</dbReference>
<evidence type="ECO:0000256" key="1">
    <source>
        <dbReference type="SAM" id="MobiDB-lite"/>
    </source>
</evidence>